<sequence length="56" mass="6240">MPAKQRMNVANSVFSRNVLSRGNVQKTLKPQEDKYATTPWLIGLFVFVVCGSGEIL</sequence>
<reference evidence="10" key="1">
    <citation type="submission" date="2012-08" db="EMBL/GenBank/DDBJ databases">
        <title>The Genome Sequence of Wuchereria bancrofti.</title>
        <authorList>
            <person name="Nutman T.B."/>
            <person name="Fink D.L."/>
            <person name="Russ C."/>
            <person name="Young S."/>
            <person name="Zeng Q."/>
            <person name="Koehrsen M."/>
            <person name="Alvarado L."/>
            <person name="Berlin A."/>
            <person name="Chapman S.B."/>
            <person name="Chen Z."/>
            <person name="Freedman E."/>
            <person name="Gellesch M."/>
            <person name="Goldberg J."/>
            <person name="Griggs A."/>
            <person name="Gujja S."/>
            <person name="Heilman E.R."/>
            <person name="Heiman D."/>
            <person name="Hepburn T."/>
            <person name="Howarth C."/>
            <person name="Jen D."/>
            <person name="Larson L."/>
            <person name="Lewis B."/>
            <person name="Mehta T."/>
            <person name="Park D."/>
            <person name="Pearson M."/>
            <person name="Roberts A."/>
            <person name="Saif S."/>
            <person name="Shea T."/>
            <person name="Shenoy N."/>
            <person name="Sisk P."/>
            <person name="Stolte C."/>
            <person name="Sykes S."/>
            <person name="Walk T."/>
            <person name="White J."/>
            <person name="Yandava C."/>
            <person name="Haas B."/>
            <person name="Henn M.R."/>
            <person name="Nusbaum C."/>
            <person name="Birren B."/>
        </authorList>
    </citation>
    <scope>NUCLEOTIDE SEQUENCE [LARGE SCALE GENOMIC DNA]</scope>
    <source>
        <strain evidence="10">NA</strain>
    </source>
</reference>
<comment type="caution">
    <text evidence="9">The sequence shown here is derived from an EMBL/GenBank/DDBJ whole genome shotgun (WGS) entry which is preliminary data.</text>
</comment>
<dbReference type="InterPro" id="IPR010580">
    <property type="entry name" value="ER_stress-assoc"/>
</dbReference>
<keyword evidence="6" id="KW-0472">Membrane</keyword>
<comment type="subcellular location">
    <subcellularLocation>
        <location evidence="1">Endoplasmic reticulum membrane</location>
        <topology evidence="1">Single-pass membrane protein</topology>
    </subcellularLocation>
</comment>
<evidence type="ECO:0000256" key="8">
    <source>
        <dbReference type="ARBA" id="ARBA00038831"/>
    </source>
</evidence>
<dbReference type="PANTHER" id="PTHR15601:SF0">
    <property type="entry name" value="GEO09675P1"/>
    <property type="match status" value="1"/>
</dbReference>
<evidence type="ECO:0008006" key="11">
    <source>
        <dbReference type="Google" id="ProtNLM"/>
    </source>
</evidence>
<dbReference type="EMBL" id="ADBV01008871">
    <property type="protein sequence ID" value="EJW76584.1"/>
    <property type="molecule type" value="Genomic_DNA"/>
</dbReference>
<evidence type="ECO:0000256" key="7">
    <source>
        <dbReference type="ARBA" id="ARBA00037157"/>
    </source>
</evidence>
<evidence type="ECO:0000313" key="9">
    <source>
        <dbReference type="EMBL" id="EJW76584.1"/>
    </source>
</evidence>
<evidence type="ECO:0000256" key="6">
    <source>
        <dbReference type="ARBA" id="ARBA00023136"/>
    </source>
</evidence>
<evidence type="ECO:0000256" key="3">
    <source>
        <dbReference type="ARBA" id="ARBA00022692"/>
    </source>
</evidence>
<dbReference type="Pfam" id="PF06624">
    <property type="entry name" value="RAMP4"/>
    <property type="match status" value="1"/>
</dbReference>
<evidence type="ECO:0000256" key="4">
    <source>
        <dbReference type="ARBA" id="ARBA00022824"/>
    </source>
</evidence>
<keyword evidence="3" id="KW-0812">Transmembrane</keyword>
<organism evidence="9 10">
    <name type="scientific">Wuchereria bancrofti</name>
    <dbReference type="NCBI Taxonomy" id="6293"/>
    <lineage>
        <taxon>Eukaryota</taxon>
        <taxon>Metazoa</taxon>
        <taxon>Ecdysozoa</taxon>
        <taxon>Nematoda</taxon>
        <taxon>Chromadorea</taxon>
        <taxon>Rhabditida</taxon>
        <taxon>Spirurina</taxon>
        <taxon>Spiruromorpha</taxon>
        <taxon>Filarioidea</taxon>
        <taxon>Onchocercidae</taxon>
        <taxon>Wuchereria</taxon>
    </lineage>
</organism>
<evidence type="ECO:0000256" key="2">
    <source>
        <dbReference type="ARBA" id="ARBA00005500"/>
    </source>
</evidence>
<evidence type="ECO:0000256" key="5">
    <source>
        <dbReference type="ARBA" id="ARBA00022989"/>
    </source>
</evidence>
<feature type="non-terminal residue" evidence="9">
    <location>
        <position position="56"/>
    </location>
</feature>
<evidence type="ECO:0000256" key="1">
    <source>
        <dbReference type="ARBA" id="ARBA00004389"/>
    </source>
</evidence>
<dbReference type="AlphaFoldDB" id="J9EMQ8"/>
<protein>
    <recommendedName>
        <fullName evidence="11">Stress-associated endoplasmic reticulum protein 2</fullName>
    </recommendedName>
</protein>
<name>J9EMQ8_WUCBA</name>
<gene>
    <name evidence="9" type="ORF">WUBG_12511</name>
</gene>
<evidence type="ECO:0000313" key="10">
    <source>
        <dbReference type="Proteomes" id="UP000004810"/>
    </source>
</evidence>
<comment type="similarity">
    <text evidence="2">Belongs to the RAMP4 family.</text>
</comment>
<keyword evidence="5" id="KW-1133">Transmembrane helix</keyword>
<comment type="subunit">
    <text evidence="8">Interacts with SEC61B, SEC61A1 and the SEC61 complex. Interacts with CANX.</text>
</comment>
<dbReference type="PANTHER" id="PTHR15601">
    <property type="entry name" value="STRESS ASSOCIATED ENDOPLASMIC RETICULUM PROTEIN SERP1/RAMP4"/>
    <property type="match status" value="1"/>
</dbReference>
<dbReference type="GO" id="GO:0030968">
    <property type="term" value="P:endoplasmic reticulum unfolded protein response"/>
    <property type="evidence" value="ECO:0007669"/>
    <property type="project" value="TreeGrafter"/>
</dbReference>
<comment type="function">
    <text evidence="7">Interacts with target proteins during their translocation into the lumen of the endoplasmic reticulum. Protects unfolded target proteins against degradation during ER stress. May facilitate glycosylation of target proteins after termination of ER stress. May modulate the use of N-glycosylation sites on target proteins.</text>
</comment>
<dbReference type="Proteomes" id="UP000004810">
    <property type="component" value="Unassembled WGS sequence"/>
</dbReference>
<accession>J9EMQ8</accession>
<keyword evidence="4" id="KW-0256">Endoplasmic reticulum</keyword>
<proteinExistence type="inferred from homology"/>
<dbReference type="GO" id="GO:0005789">
    <property type="term" value="C:endoplasmic reticulum membrane"/>
    <property type="evidence" value="ECO:0007669"/>
    <property type="project" value="UniProtKB-SubCell"/>
</dbReference>